<evidence type="ECO:0000313" key="2">
    <source>
        <dbReference type="EMBL" id="ACG77904.1"/>
    </source>
</evidence>
<dbReference type="KEGG" id="pzu:PHZ_c1493"/>
<reference evidence="2 3" key="1">
    <citation type="journal article" date="2008" name="BMC Genomics">
        <title>Complete genome of Phenylobacterium zucineum - a novel facultative intracellular bacterium isolated from human erythroleukemia cell line K562.</title>
        <authorList>
            <person name="Luo Y."/>
            <person name="Xu X."/>
            <person name="Ding Z."/>
            <person name="Liu Z."/>
            <person name="Zhang B."/>
            <person name="Yan Z."/>
            <person name="Sun J."/>
            <person name="Hu S."/>
            <person name="Hu X."/>
        </authorList>
    </citation>
    <scope>NUCLEOTIDE SEQUENCE [LARGE SCALE GENOMIC DNA]</scope>
    <source>
        <strain evidence="2 3">HLK1</strain>
    </source>
</reference>
<sequence>MSGRPRRGRRVGFTAADGARSDEPGDQVAGLRFTIIAQDGGAVLVDYTAFRPRRLALAFARALRRLAGSGGPLGVRTTVKAYAVTLPRFFQYLAATDEPVAGPEELRGRHVDAFEAWLAAQGLSRVHLFTVLVKVVCALRQIAADAPQAVAPDLRERLRYISAQPYERPQPRDTLSPFVAHQLRDAARADIVSLVRRVLAGPPAEADPGLGKVLAAAHAVIAARGVLTQEDPEWMRLYGARWRRGLQSPQLSHDLHAAHHLTAADVAPCLVLLSLETGLEIECCKGLVVDCLRNASGGTVEIAYVKRRARGAEHKTIRVRDGGSTTPGGLIRRLVELTAAARRRHPSDSLWVYYRSGALTAGVRHPRETIDAWTARHGIVDDQGRPLRLVLSSLRKTHKALWYLKTEGRMARFAVGHTAEVAARHYADIPALRPLHEATVADALEEALAGPRLVALDAAALDATSGAPDPSPPPHDAGPSAQDLWLASCNGFYASPFGEAGSPCPTPFWGCLKCRNAVITARKLPAILGFLAFVEAERAGLAVGDWAAKFGEVHARITRHILPAFSDAVVEQARAALTDRPPVAYLPPEARG</sequence>
<dbReference type="STRING" id="450851.PHZ_c1493"/>
<gene>
    <name evidence="2" type="ordered locus">PHZ_c1493</name>
</gene>
<evidence type="ECO:0000313" key="3">
    <source>
        <dbReference type="Proteomes" id="UP000001868"/>
    </source>
</evidence>
<proteinExistence type="predicted"/>
<organism evidence="2 3">
    <name type="scientific">Phenylobacterium zucineum (strain HLK1)</name>
    <dbReference type="NCBI Taxonomy" id="450851"/>
    <lineage>
        <taxon>Bacteria</taxon>
        <taxon>Pseudomonadati</taxon>
        <taxon>Pseudomonadota</taxon>
        <taxon>Alphaproteobacteria</taxon>
        <taxon>Caulobacterales</taxon>
        <taxon>Caulobacteraceae</taxon>
        <taxon>Phenylobacterium</taxon>
    </lineage>
</organism>
<dbReference type="Proteomes" id="UP000001868">
    <property type="component" value="Chromosome"/>
</dbReference>
<dbReference type="eggNOG" id="ENOG502ZA16">
    <property type="taxonomic scope" value="Bacteria"/>
</dbReference>
<dbReference type="EMBL" id="CP000747">
    <property type="protein sequence ID" value="ACG77904.1"/>
    <property type="molecule type" value="Genomic_DNA"/>
</dbReference>
<dbReference type="OrthoDB" id="7395781at2"/>
<dbReference type="RefSeq" id="WP_012522047.1">
    <property type="nucleotide sequence ID" value="NC_011144.1"/>
</dbReference>
<feature type="region of interest" description="Disordered" evidence="1">
    <location>
        <begin position="1"/>
        <end position="24"/>
    </location>
</feature>
<dbReference type="AlphaFoldDB" id="B4RA97"/>
<evidence type="ECO:0000256" key="1">
    <source>
        <dbReference type="SAM" id="MobiDB-lite"/>
    </source>
</evidence>
<protein>
    <submittedName>
        <fullName evidence="2">Uncharacterized protein</fullName>
    </submittedName>
</protein>
<accession>B4RA97</accession>
<name>B4RA97_PHEZH</name>
<keyword evidence="3" id="KW-1185">Reference proteome</keyword>
<feature type="compositionally biased region" description="Basic residues" evidence="1">
    <location>
        <begin position="1"/>
        <end position="10"/>
    </location>
</feature>
<dbReference type="HOGENOM" id="CLU_032894_0_0_5"/>